<comment type="caution">
    <text evidence="3">The sequence shown here is derived from an EMBL/GenBank/DDBJ whole genome shotgun (WGS) entry which is preliminary data.</text>
</comment>
<keyword evidence="1" id="KW-0472">Membrane</keyword>
<feature type="transmembrane region" description="Helical" evidence="1">
    <location>
        <begin position="59"/>
        <end position="83"/>
    </location>
</feature>
<dbReference type="Gene3D" id="3.90.226.10">
    <property type="entry name" value="2-enoyl-CoA Hydratase, Chain A, domain 1"/>
    <property type="match status" value="1"/>
</dbReference>
<dbReference type="InterPro" id="IPR029045">
    <property type="entry name" value="ClpP/crotonase-like_dom_sf"/>
</dbReference>
<dbReference type="InterPro" id="IPR025640">
    <property type="entry name" value="GYF_2"/>
</dbReference>
<sequence length="550" mass="59632">MSMLYLRSAGRVQGPFDPAEVRRRVAAGELPRWTMSWLAGEKQWQSLARRWPGGDVSHAAFDVGVALIIVLLLLAIASIPGRLLSHLPDAWQTQGFILTSVLCGLTAAMALSLLLVRHSRRRRGRASLPAALCIMLTVFGGMISLALSVQAVGLIGVEDRFANAAVRYDEAAHAIRIKGPIGHRFHRDVADALAAHRDAQLIVISSGGGLLDEAFEVATAIKQAGLPLRVDGGCASACGLMWASVPQRQMTEFSRIGLHPNRTIGDTPAELTVQVSKQAEAMSTDSLSAAGFTPEMLRRRAETPPSSVYWLDAVDILIAGIDAKVVDADGKPVDAATAKWAVLGAAFGRDSLSAQLYQAIAVHEPSLRDSYEDRLYNALHSHNVSLFRYEDGLMETAAMRQAFMQVSDPAVLVWTQSRQHDLVEAQSQGNTQACDVLTGRATGKIIDPANRKWVNEHTIARTIVLVNAVPVSAPWSAASMNAHKALDDSNSYVRELLAQVHQQGYPADPKGWSSMQHCDYADRFLLGVQQMPLASGAEIVRYNEAGRYLP</sequence>
<keyword evidence="1" id="KW-0812">Transmembrane</keyword>
<proteinExistence type="predicted"/>
<evidence type="ECO:0000313" key="3">
    <source>
        <dbReference type="EMBL" id="MBE1160516.1"/>
    </source>
</evidence>
<evidence type="ECO:0000313" key="4">
    <source>
        <dbReference type="Proteomes" id="UP000651010"/>
    </source>
</evidence>
<feature type="transmembrane region" description="Helical" evidence="1">
    <location>
        <begin position="95"/>
        <end position="116"/>
    </location>
</feature>
<accession>A0ABR9G915</accession>
<evidence type="ECO:0000256" key="1">
    <source>
        <dbReference type="SAM" id="Phobius"/>
    </source>
</evidence>
<evidence type="ECO:0000259" key="2">
    <source>
        <dbReference type="Pfam" id="PF14237"/>
    </source>
</evidence>
<feature type="transmembrane region" description="Helical" evidence="1">
    <location>
        <begin position="128"/>
        <end position="147"/>
    </location>
</feature>
<gene>
    <name evidence="3" type="ORF">IGX34_08945</name>
</gene>
<dbReference type="SUPFAM" id="SSF52096">
    <property type="entry name" value="ClpP/crotonase"/>
    <property type="match status" value="1"/>
</dbReference>
<dbReference type="Proteomes" id="UP000651010">
    <property type="component" value="Unassembled WGS sequence"/>
</dbReference>
<dbReference type="RefSeq" id="WP_192555376.1">
    <property type="nucleotide sequence ID" value="NZ_JACZZA010000004.1"/>
</dbReference>
<keyword evidence="4" id="KW-1185">Reference proteome</keyword>
<dbReference type="EMBL" id="JACZZA010000004">
    <property type="protein sequence ID" value="MBE1160516.1"/>
    <property type="molecule type" value="Genomic_DNA"/>
</dbReference>
<feature type="domain" description="GYF" evidence="2">
    <location>
        <begin position="5"/>
        <end position="48"/>
    </location>
</feature>
<protein>
    <submittedName>
        <fullName evidence="3">DUF4339 domain-containing protein</fullName>
    </submittedName>
</protein>
<reference evidence="3 4" key="1">
    <citation type="submission" date="2020-09" db="EMBL/GenBank/DDBJ databases">
        <title>Dyella sp. 7MK23 isolated from forest soil.</title>
        <authorList>
            <person name="Fu J."/>
        </authorList>
    </citation>
    <scope>NUCLEOTIDE SEQUENCE [LARGE SCALE GENOMIC DNA]</scope>
    <source>
        <strain evidence="3 4">7MK23</strain>
    </source>
</reference>
<organism evidence="3 4">
    <name type="scientific">Dyella acidiphila</name>
    <dbReference type="NCBI Taxonomy" id="2775866"/>
    <lineage>
        <taxon>Bacteria</taxon>
        <taxon>Pseudomonadati</taxon>
        <taxon>Pseudomonadota</taxon>
        <taxon>Gammaproteobacteria</taxon>
        <taxon>Lysobacterales</taxon>
        <taxon>Rhodanobacteraceae</taxon>
        <taxon>Dyella</taxon>
    </lineage>
</organism>
<name>A0ABR9G915_9GAMM</name>
<keyword evidence="1" id="KW-1133">Transmembrane helix</keyword>
<dbReference type="Pfam" id="PF14237">
    <property type="entry name" value="GYF_2"/>
    <property type="match status" value="1"/>
</dbReference>